<organism evidence="7 8">
    <name type="scientific">Favolaschia claudopus</name>
    <dbReference type="NCBI Taxonomy" id="2862362"/>
    <lineage>
        <taxon>Eukaryota</taxon>
        <taxon>Fungi</taxon>
        <taxon>Dikarya</taxon>
        <taxon>Basidiomycota</taxon>
        <taxon>Agaricomycotina</taxon>
        <taxon>Agaricomycetes</taxon>
        <taxon>Agaricomycetidae</taxon>
        <taxon>Agaricales</taxon>
        <taxon>Marasmiineae</taxon>
        <taxon>Mycenaceae</taxon>
        <taxon>Favolaschia</taxon>
    </lineage>
</organism>
<reference evidence="7 8" key="1">
    <citation type="journal article" date="2024" name="J Genomics">
        <title>Draft genome sequencing and assembly of Favolaschia claudopus CIRM-BRFM 2984 isolated from oak limbs.</title>
        <authorList>
            <person name="Navarro D."/>
            <person name="Drula E."/>
            <person name="Chaduli D."/>
            <person name="Cazenave R."/>
            <person name="Ahrendt S."/>
            <person name="Wang J."/>
            <person name="Lipzen A."/>
            <person name="Daum C."/>
            <person name="Barry K."/>
            <person name="Grigoriev I.V."/>
            <person name="Favel A."/>
            <person name="Rosso M.N."/>
            <person name="Martin F."/>
        </authorList>
    </citation>
    <scope>NUCLEOTIDE SEQUENCE [LARGE SCALE GENOMIC DNA]</scope>
    <source>
        <strain evidence="7 8">CIRM-BRFM 2984</strain>
    </source>
</reference>
<evidence type="ECO:0000256" key="3">
    <source>
        <dbReference type="ARBA" id="ARBA00022833"/>
    </source>
</evidence>
<keyword evidence="8" id="KW-1185">Reference proteome</keyword>
<feature type="compositionally biased region" description="Polar residues" evidence="5">
    <location>
        <begin position="310"/>
        <end position="329"/>
    </location>
</feature>
<sequence>MMCFIDGSVESEDRTDRKLCRVLLSKGIIETITKAIHALSRNTACGEPVRLLLHAFFVGLLSLFSFVPRQKWIAQAIRAGLLPAIIHSGKKELIESTREALHDLLINVLPAAMVYHSVLSAFRDSLIQINGLDVTVTMSDEDHVAKWQDLLRIVNSRLTVVEKYNTKELGAILPCDNLKCNKLVRKEDLRRCHNCLSVFYCSRPCQRSDWQASHRHGCADLFETRRRHQSTSTSTRDRSFFRALIHNEYVSRREEIAMKELAFMQEYDADTPYYISFDFPNGTCDISIWALDTLTWSDDEDDGETESDSQFTGSDSDNASEMQDNEDMNYSPSTSEFWYEVSRVVFFRPWLGLKAVALAFKNTKPGQTALAWLHWLWLGFGKSQGFWRGFVQFFGFGLTKFQAGPKPALAKARKSQGRAKKPWLFGLRPKPEKH</sequence>
<evidence type="ECO:0000313" key="8">
    <source>
        <dbReference type="Proteomes" id="UP001362999"/>
    </source>
</evidence>
<evidence type="ECO:0000256" key="4">
    <source>
        <dbReference type="PROSITE-ProRule" id="PRU00134"/>
    </source>
</evidence>
<dbReference type="Gene3D" id="6.10.140.2220">
    <property type="match status" value="1"/>
</dbReference>
<feature type="region of interest" description="Disordered" evidence="5">
    <location>
        <begin position="299"/>
        <end position="329"/>
    </location>
</feature>
<evidence type="ECO:0000256" key="1">
    <source>
        <dbReference type="ARBA" id="ARBA00022723"/>
    </source>
</evidence>
<feature type="region of interest" description="Disordered" evidence="5">
    <location>
        <begin position="411"/>
        <end position="434"/>
    </location>
</feature>
<keyword evidence="3" id="KW-0862">Zinc</keyword>
<accession>A0AAV9ZUM0</accession>
<evidence type="ECO:0000256" key="2">
    <source>
        <dbReference type="ARBA" id="ARBA00022771"/>
    </source>
</evidence>
<feature type="compositionally biased region" description="Basic residues" evidence="5">
    <location>
        <begin position="411"/>
        <end position="421"/>
    </location>
</feature>
<proteinExistence type="predicted"/>
<evidence type="ECO:0000259" key="6">
    <source>
        <dbReference type="PROSITE" id="PS50865"/>
    </source>
</evidence>
<dbReference type="EMBL" id="JAWWNJ010000109">
    <property type="protein sequence ID" value="KAK6992482.1"/>
    <property type="molecule type" value="Genomic_DNA"/>
</dbReference>
<keyword evidence="2 4" id="KW-0863">Zinc-finger</keyword>
<dbReference type="Proteomes" id="UP001362999">
    <property type="component" value="Unassembled WGS sequence"/>
</dbReference>
<name>A0AAV9ZUM0_9AGAR</name>
<dbReference type="AlphaFoldDB" id="A0AAV9ZUM0"/>
<dbReference type="PROSITE" id="PS50865">
    <property type="entry name" value="ZF_MYND_2"/>
    <property type="match status" value="1"/>
</dbReference>
<dbReference type="Pfam" id="PF01753">
    <property type="entry name" value="zf-MYND"/>
    <property type="match status" value="1"/>
</dbReference>
<feature type="domain" description="MYND-type" evidence="6">
    <location>
        <begin position="177"/>
        <end position="218"/>
    </location>
</feature>
<dbReference type="GO" id="GO:0008270">
    <property type="term" value="F:zinc ion binding"/>
    <property type="evidence" value="ECO:0007669"/>
    <property type="project" value="UniProtKB-KW"/>
</dbReference>
<protein>
    <recommendedName>
        <fullName evidence="6">MYND-type domain-containing protein</fullName>
    </recommendedName>
</protein>
<evidence type="ECO:0000256" key="5">
    <source>
        <dbReference type="SAM" id="MobiDB-lite"/>
    </source>
</evidence>
<gene>
    <name evidence="7" type="ORF">R3P38DRAFT_3289445</name>
</gene>
<comment type="caution">
    <text evidence="7">The sequence shown here is derived from an EMBL/GenBank/DDBJ whole genome shotgun (WGS) entry which is preliminary data.</text>
</comment>
<dbReference type="SUPFAM" id="SSF144232">
    <property type="entry name" value="HIT/MYND zinc finger-like"/>
    <property type="match status" value="1"/>
</dbReference>
<evidence type="ECO:0000313" key="7">
    <source>
        <dbReference type="EMBL" id="KAK6992482.1"/>
    </source>
</evidence>
<keyword evidence="1" id="KW-0479">Metal-binding</keyword>
<dbReference type="InterPro" id="IPR002893">
    <property type="entry name" value="Znf_MYND"/>
</dbReference>